<evidence type="ECO:0000256" key="3">
    <source>
        <dbReference type="ARBA" id="ARBA00023163"/>
    </source>
</evidence>
<dbReference type="SMART" id="SM00342">
    <property type="entry name" value="HTH_ARAC"/>
    <property type="match status" value="1"/>
</dbReference>
<evidence type="ECO:0000256" key="1">
    <source>
        <dbReference type="ARBA" id="ARBA00023015"/>
    </source>
</evidence>
<dbReference type="InterPro" id="IPR018060">
    <property type="entry name" value="HTH_AraC"/>
</dbReference>
<dbReference type="PROSITE" id="PS01124">
    <property type="entry name" value="HTH_ARAC_FAMILY_2"/>
    <property type="match status" value="1"/>
</dbReference>
<evidence type="ECO:0000256" key="2">
    <source>
        <dbReference type="ARBA" id="ARBA00023125"/>
    </source>
</evidence>
<dbReference type="Proteomes" id="UP000221011">
    <property type="component" value="Chromosome"/>
</dbReference>
<gene>
    <name evidence="6" type="ORF">KY5_7979</name>
</gene>
<feature type="region of interest" description="Disordered" evidence="4">
    <location>
        <begin position="119"/>
        <end position="140"/>
    </location>
</feature>
<evidence type="ECO:0000259" key="5">
    <source>
        <dbReference type="PROSITE" id="PS01124"/>
    </source>
</evidence>
<proteinExistence type="predicted"/>
<dbReference type="GO" id="GO:0043565">
    <property type="term" value="F:sequence-specific DNA binding"/>
    <property type="evidence" value="ECO:0007669"/>
    <property type="project" value="InterPro"/>
</dbReference>
<dbReference type="InterPro" id="IPR050204">
    <property type="entry name" value="AraC_XylS_family_regulators"/>
</dbReference>
<dbReference type="Gene3D" id="1.10.10.60">
    <property type="entry name" value="Homeodomain-like"/>
    <property type="match status" value="2"/>
</dbReference>
<dbReference type="SUPFAM" id="SSF46689">
    <property type="entry name" value="Homeodomain-like"/>
    <property type="match status" value="2"/>
</dbReference>
<reference evidence="6 7" key="1">
    <citation type="submission" date="2017-08" db="EMBL/GenBank/DDBJ databases">
        <title>Complete Genome Sequence of Streptomyces formicae KY5, the formicamycin producer.</title>
        <authorList>
            <person name="Holmes N.A."/>
            <person name="Devine R."/>
            <person name="Qin Z."/>
            <person name="Seipke R.F."/>
            <person name="Wilkinson B."/>
            <person name="Hutchings M.I."/>
        </authorList>
    </citation>
    <scope>NUCLEOTIDE SEQUENCE [LARGE SCALE GENOMIC DNA]</scope>
    <source>
        <strain evidence="6 7">KY5</strain>
    </source>
</reference>
<keyword evidence="7" id="KW-1185">Reference proteome</keyword>
<dbReference type="AlphaFoldDB" id="A0A291QN83"/>
<organism evidence="6 7">
    <name type="scientific">Streptomyces formicae</name>
    <dbReference type="NCBI Taxonomy" id="1616117"/>
    <lineage>
        <taxon>Bacteria</taxon>
        <taxon>Bacillati</taxon>
        <taxon>Actinomycetota</taxon>
        <taxon>Actinomycetes</taxon>
        <taxon>Kitasatosporales</taxon>
        <taxon>Streptomycetaceae</taxon>
        <taxon>Streptomyces</taxon>
    </lineage>
</organism>
<dbReference type="GO" id="GO:0003700">
    <property type="term" value="F:DNA-binding transcription factor activity"/>
    <property type="evidence" value="ECO:0007669"/>
    <property type="project" value="InterPro"/>
</dbReference>
<dbReference type="PANTHER" id="PTHR46796">
    <property type="entry name" value="HTH-TYPE TRANSCRIPTIONAL ACTIVATOR RHAS-RELATED"/>
    <property type="match status" value="1"/>
</dbReference>
<dbReference type="InterPro" id="IPR009057">
    <property type="entry name" value="Homeodomain-like_sf"/>
</dbReference>
<evidence type="ECO:0000313" key="6">
    <source>
        <dbReference type="EMBL" id="ATL32997.1"/>
    </source>
</evidence>
<keyword evidence="1" id="KW-0805">Transcription regulation</keyword>
<accession>A0A291QN83</accession>
<dbReference type="KEGG" id="sfk:KY5_7979"/>
<dbReference type="PANTHER" id="PTHR46796:SF2">
    <property type="entry name" value="TRANSCRIPTIONAL REGULATORY PROTEIN"/>
    <property type="match status" value="1"/>
</dbReference>
<feature type="domain" description="HTH araC/xylS-type" evidence="5">
    <location>
        <begin position="23"/>
        <end position="121"/>
    </location>
</feature>
<dbReference type="RefSeq" id="WP_098246838.1">
    <property type="nucleotide sequence ID" value="NZ_CP022685.1"/>
</dbReference>
<name>A0A291QN83_9ACTN</name>
<sequence length="140" mass="15563">MCQPSWGRARAEAQRLSDLARLRRVRDRMDRECGRPLDIEALARAANLPAAPLGRQFRLAYGLAPHAYLMTRRVERATELLRRGDLSVTEVCSAVGGPSPATFRTCFAEQVGVSPDVYRQRATGEARPISDRSGMEKHPS</sequence>
<evidence type="ECO:0000256" key="4">
    <source>
        <dbReference type="SAM" id="MobiDB-lite"/>
    </source>
</evidence>
<keyword evidence="3" id="KW-0804">Transcription</keyword>
<dbReference type="EMBL" id="CP022685">
    <property type="protein sequence ID" value="ATL32997.1"/>
    <property type="molecule type" value="Genomic_DNA"/>
</dbReference>
<keyword evidence="2" id="KW-0238">DNA-binding</keyword>
<dbReference type="Pfam" id="PF12833">
    <property type="entry name" value="HTH_18"/>
    <property type="match status" value="1"/>
</dbReference>
<protein>
    <submittedName>
        <fullName evidence="6">Transcriptional regulator, AraC family</fullName>
    </submittedName>
</protein>
<evidence type="ECO:0000313" key="7">
    <source>
        <dbReference type="Proteomes" id="UP000221011"/>
    </source>
</evidence>